<dbReference type="AlphaFoldDB" id="A0A6L2MHE4"/>
<gene>
    <name evidence="1" type="ORF">Tci_045128</name>
</gene>
<organism evidence="1">
    <name type="scientific">Tanacetum cinerariifolium</name>
    <name type="common">Dalmatian daisy</name>
    <name type="synonym">Chrysanthemum cinerariifolium</name>
    <dbReference type="NCBI Taxonomy" id="118510"/>
    <lineage>
        <taxon>Eukaryota</taxon>
        <taxon>Viridiplantae</taxon>
        <taxon>Streptophyta</taxon>
        <taxon>Embryophyta</taxon>
        <taxon>Tracheophyta</taxon>
        <taxon>Spermatophyta</taxon>
        <taxon>Magnoliopsida</taxon>
        <taxon>eudicotyledons</taxon>
        <taxon>Gunneridae</taxon>
        <taxon>Pentapetalae</taxon>
        <taxon>asterids</taxon>
        <taxon>campanulids</taxon>
        <taxon>Asterales</taxon>
        <taxon>Asteraceae</taxon>
        <taxon>Asteroideae</taxon>
        <taxon>Anthemideae</taxon>
        <taxon>Anthemidinae</taxon>
        <taxon>Tanacetum</taxon>
    </lineage>
</organism>
<evidence type="ECO:0000313" key="1">
    <source>
        <dbReference type="EMBL" id="GEU73150.1"/>
    </source>
</evidence>
<accession>A0A6L2MHE4</accession>
<proteinExistence type="predicted"/>
<feature type="non-terminal residue" evidence="1">
    <location>
        <position position="1"/>
    </location>
</feature>
<protein>
    <submittedName>
        <fullName evidence="1">Uncharacterized protein</fullName>
    </submittedName>
</protein>
<name>A0A6L2MHE4_TANCI</name>
<sequence length="150" mass="17507">DDYMNVLNDEEMVRNYSLDDMKFQDEEMVPNYSLNDINLKDEEDNLNVKERHVEHQPVDELIDVPKDKTTLLQENVKTKKCDIRKNYVLRSVKERKKKLAMALDSLFGQQRTTTPAPPKTRTMSSIEDTIVAPDFEEEISGSQKCDHLMN</sequence>
<reference evidence="1" key="1">
    <citation type="journal article" date="2019" name="Sci. Rep.">
        <title>Draft genome of Tanacetum cinerariifolium, the natural source of mosquito coil.</title>
        <authorList>
            <person name="Yamashiro T."/>
            <person name="Shiraishi A."/>
            <person name="Satake H."/>
            <person name="Nakayama K."/>
        </authorList>
    </citation>
    <scope>NUCLEOTIDE SEQUENCE</scope>
</reference>
<comment type="caution">
    <text evidence="1">The sequence shown here is derived from an EMBL/GenBank/DDBJ whole genome shotgun (WGS) entry which is preliminary data.</text>
</comment>
<dbReference type="EMBL" id="BKCJ010006633">
    <property type="protein sequence ID" value="GEU73150.1"/>
    <property type="molecule type" value="Genomic_DNA"/>
</dbReference>